<dbReference type="VEuPathDB" id="TriTrypDB:TM35_000041630"/>
<evidence type="ECO:0000313" key="2">
    <source>
        <dbReference type="EMBL" id="ORC91949.1"/>
    </source>
</evidence>
<proteinExistence type="predicted"/>
<organism evidence="2 3">
    <name type="scientific">Trypanosoma theileri</name>
    <dbReference type="NCBI Taxonomy" id="67003"/>
    <lineage>
        <taxon>Eukaryota</taxon>
        <taxon>Discoba</taxon>
        <taxon>Euglenozoa</taxon>
        <taxon>Kinetoplastea</taxon>
        <taxon>Metakinetoplastina</taxon>
        <taxon>Trypanosomatida</taxon>
        <taxon>Trypanosomatidae</taxon>
        <taxon>Trypanosoma</taxon>
    </lineage>
</organism>
<dbReference type="AlphaFoldDB" id="A0A1X0P5W4"/>
<protein>
    <submittedName>
        <fullName evidence="2">Putative target SNARE</fullName>
    </submittedName>
</protein>
<dbReference type="RefSeq" id="XP_028886015.1">
    <property type="nucleotide sequence ID" value="XM_029022357.1"/>
</dbReference>
<sequence length="996" mass="109992">MIRVLRSPAVLPAVRSITIGGRSTRGGFSRPLGKHPQVKQGVTDGVPRRIPGTTKVTYTNKKGRTFSFSIPLAEITHPPVNLTNASGSWKEMDTSFCDLGDMEDDMPSAVDDCLQVNPEERSVVELCEAFVSFCKEYVLMDTTGMKNTPSPGELNVGPDYEHYDRRLKRKRHWLAIRHRFEDVRHIIWPDEEEAMNTADGALLSVGEMLNALQWLEAASTFCVRKVHPADVVEKEELLPLNLHREVEVVARYARNDPTLFRDMSNTTNNTNTINTTNSTSTALERFITCAALCCNHGVPFSSFFGVEQEKMNDIPSTISISSSTSTDAVATDDLSNGKCILTNMPFVQTVFGAIRLMSVTENDSSVYGFSNASGVVDQREVMQGLSRLMSVEAFGEKNALENVGESELCTIMRFCVEIKERNTAFFTRTEPKKNEEEVSFMAKYQQLSQMALARCKYLLYRLDGPRTQIMSEDGFIPIVEMQKHAERTNKDTLIHYNLGIRSAQGLRRVKLGAKSSAVLAELVERLEVSENHSSGNTLLLDLVQHLSQKAAASKVSVTLSEVNRLLPLLARMQSETPTGILHSRFNRLMAVLDTAIGAAMQQKRTVVEVVDLVEGLAACNFLPSSFKQVEMVLLRLMMTQDCSITQVTRILKALSTLLNSKVSQVLLQSAASHVTIVTNSLTKEKESDNSDINNSSDSNSSNGNRDDRIAEQLVELLEALDYCGYAALSGLVVLCREKCFPVDVQLSLKGRCSYASLLTSTAISIRDQDELLFKAMVIEARQHFVEYARNSQEKDLNQFVNCITGLSTVGFDNVSENEDIRLALIDYLKSPCVTIESCSIMSAITLAAMIENIYVWSEMLKVSCPDVVSPFEKALLLKLLPTEETSSSSSVGTVGATPTNITEELSEAACRVVGLQQTSMDIRRAAAEVLGNAILCAEAAADRWKSIQQESHPHRSFEVVALATAESETNHAETVLRYCAALQQSGMAHHVEGSVL</sequence>
<dbReference type="EMBL" id="NBCO01000004">
    <property type="protein sequence ID" value="ORC91949.1"/>
    <property type="molecule type" value="Genomic_DNA"/>
</dbReference>
<comment type="caution">
    <text evidence="2">The sequence shown here is derived from an EMBL/GenBank/DDBJ whole genome shotgun (WGS) entry which is preliminary data.</text>
</comment>
<accession>A0A1X0P5W4</accession>
<evidence type="ECO:0000256" key="1">
    <source>
        <dbReference type="SAM" id="MobiDB-lite"/>
    </source>
</evidence>
<evidence type="ECO:0000313" key="3">
    <source>
        <dbReference type="Proteomes" id="UP000192257"/>
    </source>
</evidence>
<feature type="compositionally biased region" description="Low complexity" evidence="1">
    <location>
        <begin position="690"/>
        <end position="703"/>
    </location>
</feature>
<reference evidence="2 3" key="1">
    <citation type="submission" date="2017-03" db="EMBL/GenBank/DDBJ databases">
        <title>An alternative strategy for trypanosome survival in the mammalian bloodstream revealed through genome and transcriptome analysis of the ubiquitous bovine parasite Trypanosoma (Megatrypanum) theileri.</title>
        <authorList>
            <person name="Kelly S."/>
            <person name="Ivens A."/>
            <person name="Mott A."/>
            <person name="O'Neill E."/>
            <person name="Emms D."/>
            <person name="Macleod O."/>
            <person name="Voorheis P."/>
            <person name="Matthews J."/>
            <person name="Matthews K."/>
            <person name="Carrington M."/>
        </authorList>
    </citation>
    <scope>NUCLEOTIDE SEQUENCE [LARGE SCALE GENOMIC DNA]</scope>
    <source>
        <strain evidence="2">Edinburgh</strain>
    </source>
</reference>
<dbReference type="STRING" id="67003.A0A1X0P5W4"/>
<keyword evidence="3" id="KW-1185">Reference proteome</keyword>
<dbReference type="OrthoDB" id="272517at2759"/>
<feature type="region of interest" description="Disordered" evidence="1">
    <location>
        <begin position="685"/>
        <end position="705"/>
    </location>
</feature>
<dbReference type="GeneID" id="39982137"/>
<gene>
    <name evidence="2" type="ORF">TM35_000041630</name>
</gene>
<dbReference type="Proteomes" id="UP000192257">
    <property type="component" value="Unassembled WGS sequence"/>
</dbReference>
<name>A0A1X0P5W4_9TRYP</name>